<feature type="compositionally biased region" description="Low complexity" evidence="1">
    <location>
        <begin position="316"/>
        <end position="329"/>
    </location>
</feature>
<protein>
    <recommendedName>
        <fullName evidence="5">CU044_5270 family protein</fullName>
    </recommendedName>
</protein>
<evidence type="ECO:0000313" key="3">
    <source>
        <dbReference type="EMBL" id="SEF29467.1"/>
    </source>
</evidence>
<sequence length="370" mass="39710">MREDNVRKIWSDAELDAALADLHDDVDEDDNLAFARASLMAAAGTAEEAQPRPRRRGTWRWITVAAAVVTLVGGLGIVVSLRPPAPEPARPATSLAYLDRPLAPGEFHYAQRLTWVPEIVLGKPVNVQRKVELWIPADPKGTWHRRTMWTGAIDGLPPGERADVNRAPKDEYGPAGVFPGEPRMTGMTQPGWNTPLTNWLSPDADLVASLSADPAKLVKRLLFDTIDVTEDGRAHTANEALTMVRMVLELGLAPKPVREGLRDALSGIAMGFAVPGQAPDGRPATVVGEKDTGQRLYFDPATAQLLAWDFPPGTPVTTTTRPDVPLSVPVGPPSSVGPPATTTENNVPFAPQAPRAPATLYFFAITGTSG</sequence>
<dbReference type="STRING" id="218821.SAMN05421837_104708"/>
<keyword evidence="2" id="KW-1133">Transmembrane helix</keyword>
<feature type="region of interest" description="Disordered" evidence="1">
    <location>
        <begin position="316"/>
        <end position="342"/>
    </location>
</feature>
<dbReference type="OrthoDB" id="3387554at2"/>
<evidence type="ECO:0000313" key="4">
    <source>
        <dbReference type="Proteomes" id="UP000198878"/>
    </source>
</evidence>
<dbReference type="RefSeq" id="WP_086674497.1">
    <property type="nucleotide sequence ID" value="NZ_FNUJ01000004.1"/>
</dbReference>
<name>A0A1H5QWA1_9PSEU</name>
<keyword evidence="2" id="KW-0812">Transmembrane</keyword>
<keyword evidence="4" id="KW-1185">Reference proteome</keyword>
<gene>
    <name evidence="3" type="ORF">SAMN05421837_104708</name>
</gene>
<dbReference type="Proteomes" id="UP000198878">
    <property type="component" value="Unassembled WGS sequence"/>
</dbReference>
<evidence type="ECO:0000256" key="2">
    <source>
        <dbReference type="SAM" id="Phobius"/>
    </source>
</evidence>
<feature type="transmembrane region" description="Helical" evidence="2">
    <location>
        <begin position="61"/>
        <end position="81"/>
    </location>
</feature>
<reference evidence="4" key="1">
    <citation type="submission" date="2016-10" db="EMBL/GenBank/DDBJ databases">
        <authorList>
            <person name="Varghese N."/>
            <person name="Submissions S."/>
        </authorList>
    </citation>
    <scope>NUCLEOTIDE SEQUENCE [LARGE SCALE GENOMIC DNA]</scope>
    <source>
        <strain evidence="4">DSM 44654</strain>
    </source>
</reference>
<organism evidence="3 4">
    <name type="scientific">Amycolatopsis pretoriensis</name>
    <dbReference type="NCBI Taxonomy" id="218821"/>
    <lineage>
        <taxon>Bacteria</taxon>
        <taxon>Bacillati</taxon>
        <taxon>Actinomycetota</taxon>
        <taxon>Actinomycetes</taxon>
        <taxon>Pseudonocardiales</taxon>
        <taxon>Pseudonocardiaceae</taxon>
        <taxon>Amycolatopsis</taxon>
    </lineage>
</organism>
<dbReference type="EMBL" id="FNUJ01000004">
    <property type="protein sequence ID" value="SEF29467.1"/>
    <property type="molecule type" value="Genomic_DNA"/>
</dbReference>
<dbReference type="AlphaFoldDB" id="A0A1H5QWA1"/>
<evidence type="ECO:0000256" key="1">
    <source>
        <dbReference type="SAM" id="MobiDB-lite"/>
    </source>
</evidence>
<accession>A0A1H5QWA1</accession>
<evidence type="ECO:0008006" key="5">
    <source>
        <dbReference type="Google" id="ProtNLM"/>
    </source>
</evidence>
<proteinExistence type="predicted"/>
<keyword evidence="2" id="KW-0472">Membrane</keyword>